<evidence type="ECO:0000256" key="3">
    <source>
        <dbReference type="ARBA" id="ARBA00022525"/>
    </source>
</evidence>
<dbReference type="GO" id="GO:0005576">
    <property type="term" value="C:extracellular region"/>
    <property type="evidence" value="ECO:0007669"/>
    <property type="project" value="UniProtKB-SubCell"/>
</dbReference>
<keyword evidence="4 5" id="KW-0732">Signal</keyword>
<dbReference type="AlphaFoldDB" id="A0A2R8Y634"/>
<dbReference type="Bgee" id="ENSG00000284873">
    <property type="expression patterns" value="Expressed in male germ line stem cell (sensu Vertebrata) in testis and 35 other cell types or tissues"/>
</dbReference>
<gene>
    <name evidence="7" type="primary">OOSP1</name>
</gene>
<dbReference type="Gene3D" id="2.60.40.3210">
    <property type="entry name" value="Zona pellucida, ZP-N domain"/>
    <property type="match status" value="1"/>
</dbReference>
<evidence type="ECO:0000256" key="5">
    <source>
        <dbReference type="SAM" id="SignalP"/>
    </source>
</evidence>
<dbReference type="HGNC" id="HGNC:49233">
    <property type="gene designation" value="OOSP1"/>
</dbReference>
<dbReference type="EMBL" id="AP000790">
    <property type="status" value="NOT_ANNOTATED_CDS"/>
    <property type="molecule type" value="Genomic_DNA"/>
</dbReference>
<dbReference type="OrthoDB" id="9715999at2759"/>
<name>A0A2R8Y634_HUMAN</name>
<reference evidence="6" key="1">
    <citation type="journal article" date="2001" name="Nature">
        <title>Initial sequencing and analysis of the human genome.</title>
        <authorList>
            <consortium name="International Human Genome Sequencing Consortium"/>
            <person name="Lander E.S."/>
            <person name="Linton L.M."/>
            <person name="Birren B."/>
            <person name="Nusbaum C."/>
            <person name="Zody M.C."/>
            <person name="Baldwin J."/>
            <person name="Devon K."/>
            <person name="Dewar K."/>
            <person name="Doyle M."/>
            <person name="FitzHugh W."/>
            <person name="Funke R."/>
            <person name="Gage D."/>
            <person name="Harris K."/>
            <person name="Heaford A."/>
            <person name="Howland J."/>
            <person name="Kann L."/>
            <person name="Lehoczky J."/>
            <person name="LeVine R."/>
            <person name="McEwan P."/>
            <person name="McKernan K."/>
            <person name="Meldrim J."/>
            <person name="Mesirov J.P."/>
            <person name="Miranda C."/>
            <person name="Morris W."/>
            <person name="Naylor J."/>
            <person name="Raymond C."/>
            <person name="Rosetti M."/>
            <person name="Santos R."/>
            <person name="Sheridan A."/>
            <person name="Sougnez C."/>
            <person name="Stange-Thomann N."/>
            <person name="Stojanovic N."/>
            <person name="Subramanian A."/>
            <person name="Wyman D."/>
            <person name="Rogers J."/>
            <person name="Sulston J."/>
            <person name="Ainscough R."/>
            <person name="Beck S."/>
            <person name="Bentley D."/>
            <person name="Burton J."/>
            <person name="Clee C."/>
            <person name="Carter N."/>
            <person name="Coulson A."/>
            <person name="Deadman R."/>
            <person name="Deloukas P."/>
            <person name="Dunham A."/>
            <person name="Dunham I."/>
            <person name="Durbin R."/>
            <person name="French L."/>
            <person name="Grafham D."/>
            <person name="Gregory S."/>
            <person name="Hubbard T."/>
            <person name="Humphray S."/>
            <person name="Hunt A."/>
            <person name="Jones M."/>
            <person name="Lloyd C."/>
            <person name="McMurray A."/>
            <person name="Matthews L."/>
            <person name="Mercer S."/>
            <person name="Milne S."/>
            <person name="Mullikin J.C."/>
            <person name="Mungall A."/>
            <person name="Plumb R."/>
            <person name="Ross M."/>
            <person name="Shownkeen R."/>
            <person name="Sims S."/>
            <person name="Waterston R.H."/>
            <person name="Wilson R.K."/>
            <person name="Hillier L.W."/>
            <person name="McPherson J.D."/>
            <person name="Marra M.A."/>
            <person name="Mardis E.R."/>
            <person name="Fulton L.A."/>
            <person name="Chinwalla A.T."/>
            <person name="Pepin K.H."/>
            <person name="Gish W.R."/>
            <person name="Chissoe S.L."/>
            <person name="Wendl M.C."/>
            <person name="Delehaunty K.D."/>
            <person name="Miner T.L."/>
            <person name="Delehaunty A."/>
            <person name="Kramer J.B."/>
            <person name="Cook L.L."/>
            <person name="Fulton R.S."/>
            <person name="Johnson D.L."/>
            <person name="Minx P.J."/>
            <person name="Clifton S.W."/>
            <person name="Hawkins T."/>
            <person name="Branscomb E."/>
            <person name="Predki P."/>
            <person name="Richardson P."/>
            <person name="Wenning S."/>
            <person name="Slezak T."/>
            <person name="Doggett N."/>
            <person name="Cheng J.F."/>
            <person name="Olsen A."/>
            <person name="Lucas S."/>
            <person name="Elkin C."/>
            <person name="Uberbacher E."/>
            <person name="Frazier M."/>
            <person name="Gibbs R.A."/>
            <person name="Muzny D.M."/>
            <person name="Scherer S.E."/>
            <person name="Bouck J.B."/>
            <person name="Sodergren E.J."/>
            <person name="Worley K.C."/>
            <person name="Rives C.M."/>
            <person name="Gorrell J.H."/>
            <person name="Metzker M.L."/>
            <person name="Naylor S.L."/>
            <person name="Kucherlapati R.S."/>
            <person name="Nelson D.L."/>
            <person name="Weinstock G.M."/>
            <person name="Sakaki Y."/>
            <person name="Fujiyama A."/>
            <person name="Hattori M."/>
            <person name="Yada T."/>
            <person name="Toyoda A."/>
            <person name="Itoh T."/>
            <person name="Kawagoe C."/>
            <person name="Watanabe H."/>
            <person name="Totoki Y."/>
            <person name="Taylor T."/>
            <person name="Weissenbach J."/>
            <person name="Heilig R."/>
            <person name="Saurin W."/>
            <person name="Artiguenave F."/>
            <person name="Brottier P."/>
            <person name="Bruls T."/>
            <person name="Pelletier E."/>
            <person name="Robert C."/>
            <person name="Wincker P."/>
            <person name="Smith D.R."/>
            <person name="Doucette-Stamm L."/>
            <person name="Rubenfield M."/>
            <person name="Weinstock K."/>
            <person name="Lee H.M."/>
            <person name="Dubois J."/>
            <person name="Rosenthal A."/>
            <person name="Platzer M."/>
            <person name="Nyakatura G."/>
            <person name="Taudien S."/>
            <person name="Rump A."/>
            <person name="Yang H."/>
            <person name="Yu J."/>
            <person name="Wang J."/>
            <person name="Huang G."/>
            <person name="Gu J."/>
            <person name="Hood L."/>
            <person name="Rowen L."/>
            <person name="Madan A."/>
            <person name="Qin S."/>
            <person name="Davis R.W."/>
            <person name="Federspiel N.A."/>
            <person name="Abola A.P."/>
            <person name="Proctor M.J."/>
            <person name="Myers R.M."/>
            <person name="Schmutz J."/>
            <person name="Dickson M."/>
            <person name="Grimwood J."/>
            <person name="Cox D.R."/>
            <person name="Olson M.V."/>
            <person name="Kaul R."/>
            <person name="Raymond C."/>
            <person name="Shimizu N."/>
            <person name="Kawasaki K."/>
            <person name="Minoshima S."/>
            <person name="Evans G.A."/>
            <person name="Athanasiou M."/>
            <person name="Schultz R."/>
            <person name="Roe B.A."/>
            <person name="Chen F."/>
            <person name="Pan H."/>
            <person name="Ramser J."/>
            <person name="Lehrach H."/>
            <person name="Reinhardt R."/>
            <person name="McCombie W.R."/>
            <person name="de la Bastide M."/>
            <person name="Dedhia N."/>
            <person name="Blocker H."/>
            <person name="Hornischer K."/>
            <person name="Nordsiek G."/>
            <person name="Agarwala R."/>
            <person name="Aravind L."/>
            <person name="Bailey J.A."/>
            <person name="Bateman A."/>
            <person name="Batzoglou S."/>
            <person name="Birney E."/>
            <person name="Bork P."/>
            <person name="Brown D.G."/>
            <person name="Burge C.B."/>
            <person name="Cerutti L."/>
            <person name="Chen H.C."/>
            <person name="Church D."/>
            <person name="Clamp M."/>
            <person name="Copley R.R."/>
            <person name="Doerks T."/>
            <person name="Eddy S.R."/>
            <person name="Eichler E.E."/>
            <person name="Furey T.S."/>
            <person name="Galagan J."/>
            <person name="Gilbert J.G."/>
            <person name="Harmon C."/>
            <person name="Hayashizaki Y."/>
            <person name="Haussler D."/>
            <person name="Hermjakob H."/>
            <person name="Hokamp K."/>
            <person name="Jang W."/>
            <person name="Johnson L.S."/>
            <person name="Jones T.A."/>
            <person name="Kasif S."/>
            <person name="Kaspryzk A."/>
            <person name="Kennedy S."/>
            <person name="Kent W.J."/>
            <person name="Kitts P."/>
            <person name="Koonin E.V."/>
            <person name="Korf I."/>
            <person name="Kulp D."/>
            <person name="Lancet D."/>
            <person name="Lowe T.M."/>
            <person name="McLysaght A."/>
            <person name="Mikkelsen T."/>
            <person name="Moran J.V."/>
            <person name="Mulder N."/>
            <person name="Pollara V.J."/>
            <person name="Ponting C.P."/>
            <person name="Schuler G."/>
            <person name="Schultz J."/>
            <person name="Slater G."/>
            <person name="Smit A.F."/>
            <person name="Stupka E."/>
            <person name="Szustakowski J."/>
            <person name="Thierry-Mieg D."/>
            <person name="Thierry-Mieg J."/>
            <person name="Wagner L."/>
            <person name="Wallis J."/>
            <person name="Wheeler R."/>
            <person name="Williams A."/>
            <person name="Wolf Y.I."/>
            <person name="Wolfe K.H."/>
            <person name="Yang S.P."/>
            <person name="Yeh R.F."/>
            <person name="Collins F."/>
            <person name="Guyer M.S."/>
            <person name="Peterson J."/>
            <person name="Felsenfeld A."/>
            <person name="Wetterstrand K.A."/>
            <person name="Patrinos A."/>
            <person name="Morgan M.J."/>
            <person name="de Jong P."/>
            <person name="Catanese J.J."/>
            <person name="Osoegawa K."/>
            <person name="Shizuya H."/>
            <person name="Choi S."/>
            <person name="Chen Y.J."/>
        </authorList>
    </citation>
    <scope>NUCLEOTIDE SEQUENCE [LARGE SCALE GENOMIC DNA]</scope>
</reference>
<evidence type="ECO:0000256" key="2">
    <source>
        <dbReference type="ARBA" id="ARBA00010071"/>
    </source>
</evidence>
<evidence type="ECO:0000313" key="7">
    <source>
        <dbReference type="Ensembl" id="ENSP00000495229.1"/>
    </source>
</evidence>
<dbReference type="SMR" id="A0A2R8Y634"/>
<keyword evidence="3" id="KW-0964">Secreted</keyword>
<dbReference type="Proteomes" id="UP000005640">
    <property type="component" value="Chromosome 11"/>
</dbReference>
<evidence type="ECO:0000313" key="8">
    <source>
        <dbReference type="Proteomes" id="UP000005640"/>
    </source>
</evidence>
<organism evidence="7 8">
    <name type="scientific">Homo sapiens</name>
    <name type="common">Human</name>
    <dbReference type="NCBI Taxonomy" id="9606"/>
    <lineage>
        <taxon>Eukaryota</taxon>
        <taxon>Metazoa</taxon>
        <taxon>Chordata</taxon>
        <taxon>Craniata</taxon>
        <taxon>Vertebrata</taxon>
        <taxon>Euteleostomi</taxon>
        <taxon>Mammalia</taxon>
        <taxon>Eutheria</taxon>
        <taxon>Euarchontoglires</taxon>
        <taxon>Primates</taxon>
        <taxon>Haplorrhini</taxon>
        <taxon>Catarrhini</taxon>
        <taxon>Hominidae</taxon>
        <taxon>Homo</taxon>
    </lineage>
</organism>
<feature type="signal peptide" evidence="5">
    <location>
        <begin position="1"/>
        <end position="22"/>
    </location>
</feature>
<dbReference type="Ensembl" id="ENST00000647081.1">
    <property type="protein sequence ID" value="ENSP00000495229.1"/>
    <property type="gene ID" value="ENSG00000285029.1"/>
</dbReference>
<dbReference type="Ensembl" id="ENST00000644529.1">
    <property type="protein sequence ID" value="ENSP00000494485.1"/>
    <property type="gene ID" value="ENSG00000284873.1"/>
</dbReference>
<comment type="similarity">
    <text evidence="2">Belongs to the PLAC1 family.</text>
</comment>
<protein>
    <submittedName>
        <fullName evidence="7">Oocyte secreted protein 1</fullName>
    </submittedName>
</protein>
<proteinExistence type="inferred from homology"/>
<evidence type="ECO:0000256" key="1">
    <source>
        <dbReference type="ARBA" id="ARBA00004613"/>
    </source>
</evidence>
<dbReference type="GeneTree" id="ENSGT00530000064049"/>
<reference evidence="6 8" key="3">
    <citation type="journal article" date="2006" name="Nature">
        <title>Human chromosome 11 DNA sequence and analysis including novel gene identification.</title>
        <authorList>
            <person name="Taylor T.D."/>
            <person name="Noguchi H."/>
            <person name="Totoki Y."/>
            <person name="Toyoda A."/>
            <person name="Kuroki Y."/>
            <person name="Dewar K."/>
            <person name="Lloyd C."/>
            <person name="Itoh T."/>
            <person name="Takeda T."/>
            <person name="Kim D.W."/>
            <person name="She X."/>
            <person name="Barlow K.F."/>
            <person name="Bloom T."/>
            <person name="Bruford E."/>
            <person name="Chang J.L."/>
            <person name="Cuomo C.A."/>
            <person name="Eichler E."/>
            <person name="FitzGerald M.G."/>
            <person name="Jaffe D.B."/>
            <person name="LaButti K."/>
            <person name="Nicol R."/>
            <person name="Park H.S."/>
            <person name="Seaman C."/>
            <person name="Sougnez C."/>
            <person name="Yang X."/>
            <person name="Zimmer A.R."/>
            <person name="Zody M.C."/>
            <person name="Birren B.W."/>
            <person name="Nusbaum C."/>
            <person name="Fujiyama A."/>
            <person name="Hattori M."/>
            <person name="Rogers J."/>
            <person name="Lander E.S."/>
            <person name="Sakaki Y."/>
        </authorList>
    </citation>
    <scope>NUCLEOTIDE SEQUENCE [LARGE SCALE GENOMIC DNA]</scope>
</reference>
<evidence type="ECO:0000313" key="6">
    <source>
        <dbReference type="Ensembl" id="ENSP00000494485.1"/>
    </source>
</evidence>
<dbReference type="VEuPathDB" id="HostDB:ENSG00000284873"/>
<reference evidence="6" key="2">
    <citation type="journal article" date="2004" name="Nature">
        <title>Finishing the euchromatic sequence of the human genome.</title>
        <authorList>
            <consortium name="International Human Genome Sequencing Consortium"/>
        </authorList>
    </citation>
    <scope>NUCLEOTIDE SEQUENCE [LARGE SCALE GENOMIC DNA]</scope>
</reference>
<dbReference type="PANTHER" id="PTHR14380">
    <property type="entry name" value="PLACENTA-SPECIFIC PROTEIN 1"/>
    <property type="match status" value="1"/>
</dbReference>
<keyword evidence="8" id="KW-1185">Reference proteome</keyword>
<dbReference type="PANTHER" id="PTHR14380:SF3">
    <property type="entry name" value="OOCYTE-SECRETED PROTEIN 1"/>
    <property type="match status" value="1"/>
</dbReference>
<comment type="subcellular location">
    <subcellularLocation>
        <location evidence="1">Secreted</location>
    </subcellularLocation>
</comment>
<dbReference type="ChiTaRS" id="OOSP1">
    <property type="organism name" value="human"/>
</dbReference>
<reference evidence="7" key="4">
    <citation type="submission" date="2025-05" db="UniProtKB">
        <authorList>
            <consortium name="Ensembl"/>
        </authorList>
    </citation>
    <scope>IDENTIFICATION</scope>
</reference>
<accession>A0A2R8Y634</accession>
<evidence type="ECO:0000256" key="4">
    <source>
        <dbReference type="ARBA" id="ARBA00022729"/>
    </source>
</evidence>
<feature type="chain" id="PRO_5044578731" evidence="5">
    <location>
        <begin position="23"/>
        <end position="200"/>
    </location>
</feature>
<dbReference type="ExpressionAtlas" id="A0A2R8Y634">
    <property type="expression patterns" value="baseline and differential"/>
</dbReference>
<sequence length="200" mass="23270">MKTILGFKGLFYLHSLIWTCAGDWSAIQVHCTQFWFFARIKPTIFYNLYVNPDEVFLGDGCHVTHVLPNVYYEFFYHPHDCGIVTQPLQEVLLLKTKIRYISRDSTVRSEMPLSCVVHNQHHLLNAVEMRDGETDNVNEWEIEVRIHIANEDMGSNFCNTILNLTATLPRSSNEYLYCKRRNCSVPFDIERQFGISAMIA</sequence>
<dbReference type="InterPro" id="IPR033222">
    <property type="entry name" value="PLAC1_fam"/>
</dbReference>